<proteinExistence type="predicted"/>
<organism evidence="1 2">
    <name type="scientific">Pluteus cervinus</name>
    <dbReference type="NCBI Taxonomy" id="181527"/>
    <lineage>
        <taxon>Eukaryota</taxon>
        <taxon>Fungi</taxon>
        <taxon>Dikarya</taxon>
        <taxon>Basidiomycota</taxon>
        <taxon>Agaricomycotina</taxon>
        <taxon>Agaricomycetes</taxon>
        <taxon>Agaricomycetidae</taxon>
        <taxon>Agaricales</taxon>
        <taxon>Pluteineae</taxon>
        <taxon>Pluteaceae</taxon>
        <taxon>Pluteus</taxon>
    </lineage>
</organism>
<evidence type="ECO:0000313" key="2">
    <source>
        <dbReference type="Proteomes" id="UP000308600"/>
    </source>
</evidence>
<reference evidence="1 2" key="1">
    <citation type="journal article" date="2019" name="Nat. Ecol. Evol.">
        <title>Megaphylogeny resolves global patterns of mushroom evolution.</title>
        <authorList>
            <person name="Varga T."/>
            <person name="Krizsan K."/>
            <person name="Foldi C."/>
            <person name="Dima B."/>
            <person name="Sanchez-Garcia M."/>
            <person name="Sanchez-Ramirez S."/>
            <person name="Szollosi G.J."/>
            <person name="Szarkandi J.G."/>
            <person name="Papp V."/>
            <person name="Albert L."/>
            <person name="Andreopoulos W."/>
            <person name="Angelini C."/>
            <person name="Antonin V."/>
            <person name="Barry K.W."/>
            <person name="Bougher N.L."/>
            <person name="Buchanan P."/>
            <person name="Buyck B."/>
            <person name="Bense V."/>
            <person name="Catcheside P."/>
            <person name="Chovatia M."/>
            <person name="Cooper J."/>
            <person name="Damon W."/>
            <person name="Desjardin D."/>
            <person name="Finy P."/>
            <person name="Geml J."/>
            <person name="Haridas S."/>
            <person name="Hughes K."/>
            <person name="Justo A."/>
            <person name="Karasinski D."/>
            <person name="Kautmanova I."/>
            <person name="Kiss B."/>
            <person name="Kocsube S."/>
            <person name="Kotiranta H."/>
            <person name="LaButti K.M."/>
            <person name="Lechner B.E."/>
            <person name="Liimatainen K."/>
            <person name="Lipzen A."/>
            <person name="Lukacs Z."/>
            <person name="Mihaltcheva S."/>
            <person name="Morgado L.N."/>
            <person name="Niskanen T."/>
            <person name="Noordeloos M.E."/>
            <person name="Ohm R.A."/>
            <person name="Ortiz-Santana B."/>
            <person name="Ovrebo C."/>
            <person name="Racz N."/>
            <person name="Riley R."/>
            <person name="Savchenko A."/>
            <person name="Shiryaev A."/>
            <person name="Soop K."/>
            <person name="Spirin V."/>
            <person name="Szebenyi C."/>
            <person name="Tomsovsky M."/>
            <person name="Tulloss R.E."/>
            <person name="Uehling J."/>
            <person name="Grigoriev I.V."/>
            <person name="Vagvolgyi C."/>
            <person name="Papp T."/>
            <person name="Martin F.M."/>
            <person name="Miettinen O."/>
            <person name="Hibbett D.S."/>
            <person name="Nagy L.G."/>
        </authorList>
    </citation>
    <scope>NUCLEOTIDE SEQUENCE [LARGE SCALE GENOMIC DNA]</scope>
    <source>
        <strain evidence="1 2">NL-1719</strain>
    </source>
</reference>
<keyword evidence="2" id="KW-1185">Reference proteome</keyword>
<gene>
    <name evidence="1" type="ORF">BDN72DRAFT_15764</name>
</gene>
<dbReference type="EMBL" id="ML208259">
    <property type="protein sequence ID" value="TFK76886.1"/>
    <property type="molecule type" value="Genomic_DNA"/>
</dbReference>
<evidence type="ECO:0000313" key="1">
    <source>
        <dbReference type="EMBL" id="TFK76886.1"/>
    </source>
</evidence>
<sequence length="235" mass="27469">MGKSKKKAPVKPEPESEVDSEEEEEIFHVEVISKARVVPLSDGDETDFEEDGFGRKRVKGGKWEYFVKWADYASDENTWEPEENVAGCERLLRSFWTDVGYDNNDYGPGTVLEADEKWIKQQKKYSKKQIKADKEELRKRKRKAKKEKEEKEREEKEREKGKEKKKDKERESPVASSSKAKEKLASESSLPPKIKRKRPETESSDDVCASPYNQSPFLMFYRSLSLHARPRSRNR</sequence>
<dbReference type="Proteomes" id="UP000308600">
    <property type="component" value="Unassembled WGS sequence"/>
</dbReference>
<accession>A0ACD3BG62</accession>
<name>A0ACD3BG62_9AGAR</name>
<protein>
    <submittedName>
        <fullName evidence="1">Uncharacterized protein</fullName>
    </submittedName>
</protein>